<dbReference type="InterPro" id="IPR011008">
    <property type="entry name" value="Dimeric_a/b-barrel"/>
</dbReference>
<keyword evidence="5" id="KW-0408">Iron</keyword>
<keyword evidence="2 9" id="KW-0575">Peroxidase</keyword>
<dbReference type="PROSITE" id="PS51404">
    <property type="entry name" value="DYP_PEROXIDASE"/>
    <property type="match status" value="1"/>
</dbReference>
<dbReference type="GO" id="GO:0005829">
    <property type="term" value="C:cytosol"/>
    <property type="evidence" value="ECO:0007669"/>
    <property type="project" value="TreeGrafter"/>
</dbReference>
<keyword evidence="4" id="KW-0560">Oxidoreductase</keyword>
<protein>
    <submittedName>
        <fullName evidence="9">Dyp-type peroxidase</fullName>
    </submittedName>
</protein>
<dbReference type="GO" id="GO:0046872">
    <property type="term" value="F:metal ion binding"/>
    <property type="evidence" value="ECO:0007669"/>
    <property type="project" value="UniProtKB-KW"/>
</dbReference>
<evidence type="ECO:0000259" key="8">
    <source>
        <dbReference type="Pfam" id="PF21105"/>
    </source>
</evidence>
<evidence type="ECO:0000256" key="6">
    <source>
        <dbReference type="ARBA" id="ARBA00025737"/>
    </source>
</evidence>
<feature type="compositionally biased region" description="Basic and acidic residues" evidence="7">
    <location>
        <begin position="93"/>
        <end position="104"/>
    </location>
</feature>
<evidence type="ECO:0000256" key="2">
    <source>
        <dbReference type="ARBA" id="ARBA00022559"/>
    </source>
</evidence>
<sequence>MYQLERQDIQGIISFGYGNLDAAAYALLHIQNAPLTKRWLSNLVDQVQTSQERPSERGLNIAFTYEGLAALGLPESALTTFSTEFQEGMTEPNRSRVLGDHQGSENDPQTWLWGGPNSQTVHILLLLFAKNDAQLDEFYSALESQFATNGVELIRKLETKILKDEDECLREHFGFRDAISQPSIEGLHRAKSPNHLIKAGEFILGYPNEYNLLTESPRVKPDFDPQNLLPPGEFGSHDLGRNGSYLVFRQLSQNVEAFWRFLDTTTRNTDGSSQPQARLKLAAKMVGRWPSGTSLVQSPEQDDPTVPDQNDFVYHHSDAQGLRCPVGAHIRRTNPRDSLGPAPGTERSIAVNKTHRLLRRGRTYGEPISASFDPDAILNSPNPEGERGIHFICINANISRQFEFVQHTWINNPKFNGLYQETDPLMGDRQPGELGKTDRFTEPATPIRHCVKELPQFVTVRGGAYFFLPGIKAIRYLASLS</sequence>
<dbReference type="Pfam" id="PF21105">
    <property type="entry name" value="DyP_N"/>
    <property type="match status" value="1"/>
</dbReference>
<dbReference type="PANTHER" id="PTHR30521:SF0">
    <property type="entry name" value="DYP-TYPE PEROXIDASE FAMILY PROTEIN"/>
    <property type="match status" value="1"/>
</dbReference>
<gene>
    <name evidence="9" type="ORF">HJG54_32325</name>
</gene>
<dbReference type="GO" id="GO:0004601">
    <property type="term" value="F:peroxidase activity"/>
    <property type="evidence" value="ECO:0007669"/>
    <property type="project" value="UniProtKB-KW"/>
</dbReference>
<organism evidence="9">
    <name type="scientific">Leptolyngbya sp. NK1-12</name>
    <dbReference type="NCBI Taxonomy" id="2547451"/>
    <lineage>
        <taxon>Bacteria</taxon>
        <taxon>Bacillati</taxon>
        <taxon>Cyanobacteriota</taxon>
        <taxon>Cyanophyceae</taxon>
        <taxon>Leptolyngbyales</taxon>
        <taxon>Leptolyngbyaceae</taxon>
        <taxon>Leptolyngbya group</taxon>
        <taxon>Leptolyngbya</taxon>
    </lineage>
</organism>
<dbReference type="PANTHER" id="PTHR30521">
    <property type="entry name" value="DEFERROCHELATASE/PEROXIDASE"/>
    <property type="match status" value="1"/>
</dbReference>
<name>A0AA97ASS1_9CYAN</name>
<dbReference type="AlphaFoldDB" id="A0AA97ASS1"/>
<dbReference type="SUPFAM" id="SSF54909">
    <property type="entry name" value="Dimeric alpha+beta barrel"/>
    <property type="match status" value="1"/>
</dbReference>
<dbReference type="EMBL" id="CP053587">
    <property type="protein sequence ID" value="WNZ27558.1"/>
    <property type="molecule type" value="Genomic_DNA"/>
</dbReference>
<comment type="similarity">
    <text evidence="6">Belongs to the DyP-type peroxidase family.</text>
</comment>
<feature type="region of interest" description="Disordered" evidence="7">
    <location>
        <begin position="85"/>
        <end position="112"/>
    </location>
</feature>
<dbReference type="GO" id="GO:0020037">
    <property type="term" value="F:heme binding"/>
    <property type="evidence" value="ECO:0007669"/>
    <property type="project" value="InterPro"/>
</dbReference>
<proteinExistence type="inferred from homology"/>
<comment type="cofactor">
    <cofactor evidence="1">
        <name>heme b</name>
        <dbReference type="ChEBI" id="CHEBI:60344"/>
    </cofactor>
</comment>
<evidence type="ECO:0000313" key="9">
    <source>
        <dbReference type="EMBL" id="WNZ27558.1"/>
    </source>
</evidence>
<evidence type="ECO:0000256" key="5">
    <source>
        <dbReference type="ARBA" id="ARBA00023004"/>
    </source>
</evidence>
<evidence type="ECO:0000256" key="7">
    <source>
        <dbReference type="SAM" id="MobiDB-lite"/>
    </source>
</evidence>
<evidence type="ECO:0000256" key="3">
    <source>
        <dbReference type="ARBA" id="ARBA00022723"/>
    </source>
</evidence>
<evidence type="ECO:0000256" key="4">
    <source>
        <dbReference type="ARBA" id="ARBA00023002"/>
    </source>
</evidence>
<dbReference type="RefSeq" id="WP_316435910.1">
    <property type="nucleotide sequence ID" value="NZ_CP053587.1"/>
</dbReference>
<keyword evidence="3" id="KW-0479">Metal-binding</keyword>
<evidence type="ECO:0000256" key="1">
    <source>
        <dbReference type="ARBA" id="ARBA00001970"/>
    </source>
</evidence>
<reference evidence="9" key="1">
    <citation type="submission" date="2020-05" db="EMBL/GenBank/DDBJ databases">
        <authorList>
            <person name="Zhu T."/>
            <person name="Keshari N."/>
            <person name="Lu X."/>
        </authorList>
    </citation>
    <scope>NUCLEOTIDE SEQUENCE</scope>
    <source>
        <strain evidence="9">NK1-12</strain>
    </source>
</reference>
<accession>A0AA97ASS1</accession>
<dbReference type="NCBIfam" id="TIGR01413">
    <property type="entry name" value="Dyp_perox_fam"/>
    <property type="match status" value="1"/>
</dbReference>
<dbReference type="InterPro" id="IPR049509">
    <property type="entry name" value="DyP_N"/>
</dbReference>
<feature type="domain" description="DyP dimeric alpha+beta barrel" evidence="8">
    <location>
        <begin position="50"/>
        <end position="149"/>
    </location>
</feature>
<dbReference type="InterPro" id="IPR006314">
    <property type="entry name" value="Dyp_peroxidase"/>
</dbReference>